<evidence type="ECO:0000313" key="6">
    <source>
        <dbReference type="Proteomes" id="UP000007254"/>
    </source>
</evidence>
<reference evidence="5 6" key="1">
    <citation type="submission" date="2011-06" db="EMBL/GenBank/DDBJ databases">
        <title>The complete genome of Spirochaeta thermophila DSM 6578.</title>
        <authorList>
            <consortium name="US DOE Joint Genome Institute (JGI-PGF)"/>
            <person name="Lucas S."/>
            <person name="Lapidus A."/>
            <person name="Bruce D."/>
            <person name="Goodwin L."/>
            <person name="Pitluck S."/>
            <person name="Peters L."/>
            <person name="Kyrpides N."/>
            <person name="Mavromatis K."/>
            <person name="Ivanova N."/>
            <person name="Mikailova N."/>
            <person name="Pagani I."/>
            <person name="Chertkov O."/>
            <person name="Detter J.C."/>
            <person name="Tapia R."/>
            <person name="Han C."/>
            <person name="Land M."/>
            <person name="Hauser L."/>
            <person name="Markowitz V."/>
            <person name="Cheng J.-F."/>
            <person name="Hugenholtz P."/>
            <person name="Woyke T."/>
            <person name="Wu D."/>
            <person name="Spring S."/>
            <person name="Merkhoffer B."/>
            <person name="Schneider S."/>
            <person name="Klenk H.-P."/>
            <person name="Eisen J.A."/>
        </authorList>
    </citation>
    <scope>NUCLEOTIDE SEQUENCE [LARGE SCALE GENOMIC DNA]</scope>
    <source>
        <strain evidence="6">ATCC 700085 / DSM 6578 / Z-1203</strain>
    </source>
</reference>
<accession>G0GCD1</accession>
<protein>
    <recommendedName>
        <fullName evidence="2">Basal-body rod modification protein FlgD</fullName>
    </recommendedName>
</protein>
<keyword evidence="6" id="KW-1185">Reference proteome</keyword>
<dbReference type="RefSeq" id="WP_014624585.1">
    <property type="nucleotide sequence ID" value="NC_017583.1"/>
</dbReference>
<evidence type="ECO:0000256" key="1">
    <source>
        <dbReference type="ARBA" id="ARBA00010577"/>
    </source>
</evidence>
<organism evidence="5 6">
    <name type="scientific">Winmispira thermophila (strain ATCC 700085 / DSM 6578 / Z-1203)</name>
    <name type="common">Spirochaeta thermophila</name>
    <dbReference type="NCBI Taxonomy" id="869211"/>
    <lineage>
        <taxon>Bacteria</taxon>
        <taxon>Pseudomonadati</taxon>
        <taxon>Spirochaetota</taxon>
        <taxon>Spirochaetia</taxon>
        <taxon>Winmispirales</taxon>
        <taxon>Winmispiraceae</taxon>
        <taxon>Winmispira</taxon>
    </lineage>
</organism>
<dbReference type="HOGENOM" id="CLU_047535_1_0_12"/>
<keyword evidence="5" id="KW-0969">Cilium</keyword>
<keyword evidence="3" id="KW-1005">Bacterial flagellum biogenesis</keyword>
<evidence type="ECO:0000256" key="3">
    <source>
        <dbReference type="ARBA" id="ARBA00022795"/>
    </source>
</evidence>
<dbReference type="InterPro" id="IPR005648">
    <property type="entry name" value="FlgD"/>
</dbReference>
<comment type="similarity">
    <text evidence="1">Belongs to the FlgD family.</text>
</comment>
<dbReference type="KEGG" id="stq:Spith_0942"/>
<keyword evidence="5" id="KW-0966">Cell projection</keyword>
<comment type="function">
    <text evidence="4">Required for flagellar hook formation. May act as a scaffolding protein.</text>
</comment>
<proteinExistence type="inferred from homology"/>
<evidence type="ECO:0000256" key="4">
    <source>
        <dbReference type="ARBA" id="ARBA00024746"/>
    </source>
</evidence>
<dbReference type="NCBIfam" id="NF007197">
    <property type="entry name" value="PRK09618.1"/>
    <property type="match status" value="1"/>
</dbReference>
<dbReference type="Pfam" id="PF03963">
    <property type="entry name" value="FlgD"/>
    <property type="match status" value="1"/>
</dbReference>
<evidence type="ECO:0000313" key="5">
    <source>
        <dbReference type="EMBL" id="AEJ61216.1"/>
    </source>
</evidence>
<dbReference type="GO" id="GO:0044781">
    <property type="term" value="P:bacterial-type flagellum organization"/>
    <property type="evidence" value="ECO:0007669"/>
    <property type="project" value="UniProtKB-KW"/>
</dbReference>
<gene>
    <name evidence="5" type="ordered locus">Spith_0942</name>
</gene>
<dbReference type="EMBL" id="CP002903">
    <property type="protein sequence ID" value="AEJ61216.1"/>
    <property type="molecule type" value="Genomic_DNA"/>
</dbReference>
<evidence type="ECO:0000256" key="2">
    <source>
        <dbReference type="ARBA" id="ARBA00016013"/>
    </source>
</evidence>
<sequence length="145" mass="16364">MDISLVMNDVEKAKVAAQVDALNKSLAEGRQVKQELGKDDFLKLLVAQLTHQDPTQPLEDKEFIAQMAQFSTLEQMTNMSQEFSKLALRLQSSQAFSLLGKTVVIKNGDEEISGVVEEVRGREFPQLLVNGRYFDMNQIESVRME</sequence>
<dbReference type="AlphaFoldDB" id="G0GCD1"/>
<dbReference type="Proteomes" id="UP000007254">
    <property type="component" value="Chromosome"/>
</dbReference>
<keyword evidence="5" id="KW-0282">Flagellum</keyword>
<name>G0GCD1_WINT7</name>
<dbReference type="OrthoDB" id="280334at2"/>
<dbReference type="STRING" id="869211.Spith_0942"/>